<evidence type="ECO:0000313" key="3">
    <source>
        <dbReference type="Proteomes" id="UP000438476"/>
    </source>
</evidence>
<proteinExistence type="predicted"/>
<accession>A0A6I4T770</accession>
<comment type="caution">
    <text evidence="2">The sequence shown here is derived from an EMBL/GenBank/DDBJ whole genome shotgun (WGS) entry which is preliminary data.</text>
</comment>
<protein>
    <submittedName>
        <fullName evidence="2">Pilus assembly protein CpaD</fullName>
    </submittedName>
</protein>
<dbReference type="OrthoDB" id="9802674at2"/>
<feature type="chain" id="PRO_5026047991" evidence="1">
    <location>
        <begin position="26"/>
        <end position="215"/>
    </location>
</feature>
<evidence type="ECO:0000313" key="2">
    <source>
        <dbReference type="EMBL" id="MXO66508.1"/>
    </source>
</evidence>
<sequence>MQVFLKRAGAGIAVAMLGLSLSACGDTPTNASLYSVKQPVVERHTLAMDLREGYGGLSMPEQQRLGEWFNALELGYGDRIAIAGSGTARETKESIGAVAARYGLLLSDVPPAVAEPLAPGTVRVVVSRSRAYVPGCPDWSDRIASFLENATDDNYGCAVNSNLAAMVADPEDLIRGNSDDSVIAAGLTANKSVDAYRNRQLTGGEGLSEESAGEN</sequence>
<keyword evidence="3" id="KW-1185">Reference proteome</keyword>
<dbReference type="InterPro" id="IPR019027">
    <property type="entry name" value="Pilus_biogenesis_CpaD-related"/>
</dbReference>
<dbReference type="AlphaFoldDB" id="A0A6I4T770"/>
<dbReference type="RefSeq" id="WP_160736948.1">
    <property type="nucleotide sequence ID" value="NZ_WTYT01000005.1"/>
</dbReference>
<gene>
    <name evidence="2" type="ORF">GRI91_12130</name>
</gene>
<dbReference type="EMBL" id="WTYT01000005">
    <property type="protein sequence ID" value="MXO66508.1"/>
    <property type="molecule type" value="Genomic_DNA"/>
</dbReference>
<dbReference type="Pfam" id="PF09476">
    <property type="entry name" value="Pilus_CpaD"/>
    <property type="match status" value="1"/>
</dbReference>
<keyword evidence="1" id="KW-0732">Signal</keyword>
<evidence type="ECO:0000256" key="1">
    <source>
        <dbReference type="SAM" id="SignalP"/>
    </source>
</evidence>
<dbReference type="Proteomes" id="UP000438476">
    <property type="component" value="Unassembled WGS sequence"/>
</dbReference>
<feature type="signal peptide" evidence="1">
    <location>
        <begin position="1"/>
        <end position="25"/>
    </location>
</feature>
<reference evidence="2 3" key="1">
    <citation type="submission" date="2019-12" db="EMBL/GenBank/DDBJ databases">
        <title>Genomic-based taxomic classification of the family Erythrobacteraceae.</title>
        <authorList>
            <person name="Xu L."/>
        </authorList>
    </citation>
    <scope>NUCLEOTIDE SEQUENCE [LARGE SCALE GENOMIC DNA]</scope>
    <source>
        <strain evidence="2 3">LMG 29518</strain>
    </source>
</reference>
<name>A0A6I4T770_9SPHN</name>
<dbReference type="PROSITE" id="PS51257">
    <property type="entry name" value="PROKAR_LIPOPROTEIN"/>
    <property type="match status" value="1"/>
</dbReference>
<organism evidence="2 3">
    <name type="scientific">Altericroceibacterium endophyticum</name>
    <dbReference type="NCBI Taxonomy" id="1808508"/>
    <lineage>
        <taxon>Bacteria</taxon>
        <taxon>Pseudomonadati</taxon>
        <taxon>Pseudomonadota</taxon>
        <taxon>Alphaproteobacteria</taxon>
        <taxon>Sphingomonadales</taxon>
        <taxon>Erythrobacteraceae</taxon>
        <taxon>Altericroceibacterium</taxon>
    </lineage>
</organism>